<name>A0AA35NJD0_SACUV</name>
<organism evidence="10 11">
    <name type="scientific">Saccharomyces uvarum</name>
    <name type="common">Yeast</name>
    <name type="synonym">Saccharomyces bayanus var. uvarum</name>
    <dbReference type="NCBI Taxonomy" id="230603"/>
    <lineage>
        <taxon>Eukaryota</taxon>
        <taxon>Fungi</taxon>
        <taxon>Dikarya</taxon>
        <taxon>Ascomycota</taxon>
        <taxon>Saccharomycotina</taxon>
        <taxon>Saccharomycetes</taxon>
        <taxon>Saccharomycetales</taxon>
        <taxon>Saccharomycetaceae</taxon>
        <taxon>Saccharomyces</taxon>
    </lineage>
</organism>
<sequence>MATTTTTEIISEVNAVNDNVNIGTAGSGSKHLLADPGNHPAEHFKKRMSWLRFQSREYLTRFTNNQSNFLYSLQKKHRTPLRDIYFKYTSFMGAHTFYVITLPMPVWFGYFDVTQDMIYILGYSIYLSGYLKDYWCLPRPRAPPVERIALSKSTTKEYGAPSSHSANATGVSLLFFWKICMAETLTWPMRLFFLSLVVLYYLTLVFGRVYCGMHGMLDLFSGAAVGAICFIIRIGSGYIFRNFHSGEHIWFPLLSVAWGLFILFNHVRPVDECPCFEDSVAFIGVVGGLEFSDWLIQRYGLNLVCSRYTTYGLKVFLRPLVGVASVLIWKDVISKTLVYTLLIKLLKFRDDRGEKAHLHNKNSEDVECSLYIGVPKIEIIGRYIIYAGIPATVILLCPIFFTWTNLG</sequence>
<reference evidence="10" key="1">
    <citation type="submission" date="2022-10" db="EMBL/GenBank/DDBJ databases">
        <authorList>
            <person name="Byrne P K."/>
        </authorList>
    </citation>
    <scope>NUCLEOTIDE SEQUENCE</scope>
    <source>
        <strain evidence="10">CBS7001</strain>
    </source>
</reference>
<evidence type="ECO:0000256" key="3">
    <source>
        <dbReference type="ARBA" id="ARBA00022801"/>
    </source>
</evidence>
<protein>
    <recommendedName>
        <fullName evidence="9">Phosphatidic acid phosphatase type 2/haloperoxidase domain-containing protein</fullName>
    </recommendedName>
</protein>
<evidence type="ECO:0000256" key="2">
    <source>
        <dbReference type="ARBA" id="ARBA00022692"/>
    </source>
</evidence>
<keyword evidence="6 8" id="KW-0472">Membrane</keyword>
<dbReference type="Proteomes" id="UP001162090">
    <property type="component" value="Chromosome 11"/>
</dbReference>
<evidence type="ECO:0000256" key="7">
    <source>
        <dbReference type="ARBA" id="ARBA00038324"/>
    </source>
</evidence>
<evidence type="ECO:0000256" key="8">
    <source>
        <dbReference type="SAM" id="Phobius"/>
    </source>
</evidence>
<dbReference type="EMBL" id="OX365922">
    <property type="protein sequence ID" value="CAI4045530.1"/>
    <property type="molecule type" value="Genomic_DNA"/>
</dbReference>
<dbReference type="SMART" id="SM00014">
    <property type="entry name" value="acidPPc"/>
    <property type="match status" value="1"/>
</dbReference>
<keyword evidence="4" id="KW-0256">Endoplasmic reticulum</keyword>
<evidence type="ECO:0000256" key="4">
    <source>
        <dbReference type="ARBA" id="ARBA00022824"/>
    </source>
</evidence>
<gene>
    <name evidence="10" type="primary">SUVC11G2650</name>
    <name evidence="10" type="ORF">SUVC_11G2650</name>
</gene>
<dbReference type="GO" id="GO:0042392">
    <property type="term" value="F:sphingosine-1-phosphate phosphatase activity"/>
    <property type="evidence" value="ECO:0007669"/>
    <property type="project" value="TreeGrafter"/>
</dbReference>
<feature type="transmembrane region" description="Helical" evidence="8">
    <location>
        <begin position="249"/>
        <end position="267"/>
    </location>
</feature>
<dbReference type="CDD" id="cd03388">
    <property type="entry name" value="PAP2_SPPase1"/>
    <property type="match status" value="1"/>
</dbReference>
<evidence type="ECO:0000256" key="6">
    <source>
        <dbReference type="ARBA" id="ARBA00023136"/>
    </source>
</evidence>
<dbReference type="InterPro" id="IPR036938">
    <property type="entry name" value="PAP2/HPO_sf"/>
</dbReference>
<keyword evidence="2 8" id="KW-0812">Transmembrane</keyword>
<feature type="transmembrane region" description="Helical" evidence="8">
    <location>
        <begin position="383"/>
        <end position="403"/>
    </location>
</feature>
<dbReference type="Pfam" id="PF01569">
    <property type="entry name" value="PAP2"/>
    <property type="match status" value="1"/>
</dbReference>
<dbReference type="Gene3D" id="1.20.144.10">
    <property type="entry name" value="Phosphatidic acid phosphatase type 2/haloperoxidase"/>
    <property type="match status" value="1"/>
</dbReference>
<proteinExistence type="inferred from homology"/>
<evidence type="ECO:0000259" key="9">
    <source>
        <dbReference type="SMART" id="SM00014"/>
    </source>
</evidence>
<comment type="similarity">
    <text evidence="7">Belongs to the type 2 lipid phosphate phosphatase family.</text>
</comment>
<evidence type="ECO:0000256" key="5">
    <source>
        <dbReference type="ARBA" id="ARBA00022989"/>
    </source>
</evidence>
<feature type="transmembrane region" description="Helical" evidence="8">
    <location>
        <begin position="191"/>
        <end position="211"/>
    </location>
</feature>
<evidence type="ECO:0000313" key="11">
    <source>
        <dbReference type="Proteomes" id="UP001162090"/>
    </source>
</evidence>
<dbReference type="GO" id="GO:0005789">
    <property type="term" value="C:endoplasmic reticulum membrane"/>
    <property type="evidence" value="ECO:0007669"/>
    <property type="project" value="UniProtKB-SubCell"/>
</dbReference>
<feature type="transmembrane region" description="Helical" evidence="8">
    <location>
        <begin position="85"/>
        <end position="111"/>
    </location>
</feature>
<evidence type="ECO:0000313" key="10">
    <source>
        <dbReference type="EMBL" id="CAI4045530.1"/>
    </source>
</evidence>
<dbReference type="PANTHER" id="PTHR14969:SF28">
    <property type="entry name" value="DIHYDROSPHINGOSINE 1-PHOSPHATE PHOSPHATASE LCB3-RELATED"/>
    <property type="match status" value="1"/>
</dbReference>
<dbReference type="AlphaFoldDB" id="A0AA35NJD0"/>
<dbReference type="SUPFAM" id="SSF48317">
    <property type="entry name" value="Acid phosphatase/Vanadium-dependent haloperoxidase"/>
    <property type="match status" value="1"/>
</dbReference>
<dbReference type="InterPro" id="IPR000326">
    <property type="entry name" value="PAP2/HPO"/>
</dbReference>
<dbReference type="PANTHER" id="PTHR14969">
    <property type="entry name" value="SPHINGOSINE-1-PHOSPHATE PHOSPHOHYDROLASE"/>
    <property type="match status" value="1"/>
</dbReference>
<feature type="transmembrane region" description="Helical" evidence="8">
    <location>
        <begin position="223"/>
        <end position="243"/>
    </location>
</feature>
<feature type="domain" description="Phosphatidic acid phosphatase type 2/haloperoxidase" evidence="9">
    <location>
        <begin position="114"/>
        <end position="234"/>
    </location>
</feature>
<comment type="subcellular location">
    <subcellularLocation>
        <location evidence="1">Endoplasmic reticulum membrane</location>
        <topology evidence="1">Multi-pass membrane protein</topology>
    </subcellularLocation>
</comment>
<dbReference type="GO" id="GO:0006629">
    <property type="term" value="P:lipid metabolic process"/>
    <property type="evidence" value="ECO:0007669"/>
    <property type="project" value="UniProtKB-ARBA"/>
</dbReference>
<keyword evidence="5 8" id="KW-1133">Transmembrane helix</keyword>
<accession>A0AA35NJD0</accession>
<evidence type="ECO:0000256" key="1">
    <source>
        <dbReference type="ARBA" id="ARBA00004477"/>
    </source>
</evidence>
<keyword evidence="3" id="KW-0378">Hydrolase</keyword>